<dbReference type="AlphaFoldDB" id="A0A2T4UE26"/>
<organism evidence="1 2">
    <name type="scientific">Paraconexibacter algicola</name>
    <dbReference type="NCBI Taxonomy" id="2133960"/>
    <lineage>
        <taxon>Bacteria</taxon>
        <taxon>Bacillati</taxon>
        <taxon>Actinomycetota</taxon>
        <taxon>Thermoleophilia</taxon>
        <taxon>Solirubrobacterales</taxon>
        <taxon>Paraconexibacteraceae</taxon>
        <taxon>Paraconexibacter</taxon>
    </lineage>
</organism>
<keyword evidence="2" id="KW-1185">Reference proteome</keyword>
<comment type="caution">
    <text evidence="1">The sequence shown here is derived from an EMBL/GenBank/DDBJ whole genome shotgun (WGS) entry which is preliminary data.</text>
</comment>
<gene>
    <name evidence="1" type="ORF">C7Y72_19255</name>
</gene>
<accession>A0A2T4UE26</accession>
<name>A0A2T4UE26_9ACTN</name>
<reference evidence="1 2" key="1">
    <citation type="submission" date="2018-03" db="EMBL/GenBank/DDBJ databases">
        <title>Aquarubrobacter algicola gen. nov., sp. nov., a novel actinobacterium isolated from shallow eutrophic lake during the end of cyanobacterial harmful algal blooms.</title>
        <authorList>
            <person name="Chun S.J."/>
        </authorList>
    </citation>
    <scope>NUCLEOTIDE SEQUENCE [LARGE SCALE GENOMIC DNA]</scope>
    <source>
        <strain evidence="1 2">Seoho-28</strain>
    </source>
</reference>
<dbReference type="Proteomes" id="UP000240739">
    <property type="component" value="Unassembled WGS sequence"/>
</dbReference>
<dbReference type="EMBL" id="PYYB01000003">
    <property type="protein sequence ID" value="PTL55768.1"/>
    <property type="molecule type" value="Genomic_DNA"/>
</dbReference>
<dbReference type="RefSeq" id="WP_107570811.1">
    <property type="nucleotide sequence ID" value="NZ_PYYB01000003.1"/>
</dbReference>
<sequence>MKLTTPQKNRLGEILAKQRGEFAESDVRDEWIAYLRDEHAAGRLGDFIAEIGAASFKTAINERAWKVDPDQGALFDEDALLALGGSSHVRMADARATHVLRHREILEANFEAQRRVFAAKQQWLNDRLPDLFERGCTLADLDRTPAPAAASARKAA</sequence>
<evidence type="ECO:0000313" key="1">
    <source>
        <dbReference type="EMBL" id="PTL55768.1"/>
    </source>
</evidence>
<protein>
    <submittedName>
        <fullName evidence="1">Uncharacterized protein</fullName>
    </submittedName>
</protein>
<evidence type="ECO:0000313" key="2">
    <source>
        <dbReference type="Proteomes" id="UP000240739"/>
    </source>
</evidence>
<proteinExistence type="predicted"/>